<comment type="caution">
    <text evidence="7">The sequence shown here is derived from an EMBL/GenBank/DDBJ whole genome shotgun (WGS) entry which is preliminary data.</text>
</comment>
<protein>
    <recommendedName>
        <fullName evidence="4">Nucleolar protein 16</fullName>
    </recommendedName>
</protein>
<proteinExistence type="inferred from homology"/>
<feature type="compositionally biased region" description="Polar residues" evidence="6">
    <location>
        <begin position="89"/>
        <end position="108"/>
    </location>
</feature>
<sequence>MANPRQRRKIKNPKLKRSRKVAKAKKKVSFKGYAYLKQHWNVSKSVTSNYSKLGLLSKLNQVSGSNSALGSNQGKPSWLDVPSYKNTDESQQNHSESATQSSKQNESENVSDTEFGEIEELLTSHPTSKKNRKGDEDYMYTDSELKNMSKSQIKKLIPKGFALIQKDSSGNVEKVIINDENSDDDGENPFNGGGTDEEDDLPAKPVAPKTQIAAELESLSKNAKKQERWCSDGQIGFAQEMINKHGLDYNAMFWDTKLNTQQHSVGQIKRIISKFLSSMS</sequence>
<comment type="function">
    <text evidence="1">Involved in the biogenesis of the 60S ribosomal subunit.</text>
</comment>
<keyword evidence="8" id="KW-1185">Reference proteome</keyword>
<evidence type="ECO:0000256" key="2">
    <source>
        <dbReference type="ARBA" id="ARBA00004604"/>
    </source>
</evidence>
<dbReference type="STRING" id="133381.A0A2T9ZDL6"/>
<keyword evidence="5" id="KW-0539">Nucleus</keyword>
<name>A0A2T9ZDL6_9FUNG</name>
<dbReference type="PANTHER" id="PTHR13243">
    <property type="entry name" value="HSPC111 PROTEIN-RELATED"/>
    <property type="match status" value="1"/>
</dbReference>
<evidence type="ECO:0000313" key="8">
    <source>
        <dbReference type="Proteomes" id="UP000245609"/>
    </source>
</evidence>
<organism evidence="7 8">
    <name type="scientific">Smittium megazygosporum</name>
    <dbReference type="NCBI Taxonomy" id="133381"/>
    <lineage>
        <taxon>Eukaryota</taxon>
        <taxon>Fungi</taxon>
        <taxon>Fungi incertae sedis</taxon>
        <taxon>Zoopagomycota</taxon>
        <taxon>Kickxellomycotina</taxon>
        <taxon>Harpellomycetes</taxon>
        <taxon>Harpellales</taxon>
        <taxon>Legeriomycetaceae</taxon>
        <taxon>Smittium</taxon>
    </lineage>
</organism>
<feature type="region of interest" description="Disordered" evidence="6">
    <location>
        <begin position="62"/>
        <end position="135"/>
    </location>
</feature>
<dbReference type="GO" id="GO:0042273">
    <property type="term" value="P:ribosomal large subunit biogenesis"/>
    <property type="evidence" value="ECO:0007669"/>
    <property type="project" value="TreeGrafter"/>
</dbReference>
<comment type="subcellular location">
    <subcellularLocation>
        <location evidence="2">Nucleus</location>
        <location evidence="2">Nucleolus</location>
    </subcellularLocation>
</comment>
<evidence type="ECO:0000256" key="4">
    <source>
        <dbReference type="ARBA" id="ARBA00015522"/>
    </source>
</evidence>
<reference evidence="7 8" key="1">
    <citation type="journal article" date="2018" name="MBio">
        <title>Comparative Genomics Reveals the Core Gene Toolbox for the Fungus-Insect Symbiosis.</title>
        <authorList>
            <person name="Wang Y."/>
            <person name="Stata M."/>
            <person name="Wang W."/>
            <person name="Stajich J.E."/>
            <person name="White M.M."/>
            <person name="Moncalvo J.M."/>
        </authorList>
    </citation>
    <scope>NUCLEOTIDE SEQUENCE [LARGE SCALE GENOMIC DNA]</scope>
    <source>
        <strain evidence="7 8">SC-DP-2</strain>
    </source>
</reference>
<dbReference type="OrthoDB" id="285729at2759"/>
<feature type="region of interest" description="Disordered" evidence="6">
    <location>
        <begin position="177"/>
        <end position="203"/>
    </location>
</feature>
<feature type="compositionally biased region" description="Polar residues" evidence="6">
    <location>
        <begin position="62"/>
        <end position="75"/>
    </location>
</feature>
<evidence type="ECO:0000256" key="5">
    <source>
        <dbReference type="ARBA" id="ARBA00023242"/>
    </source>
</evidence>
<evidence type="ECO:0000256" key="3">
    <source>
        <dbReference type="ARBA" id="ARBA00008479"/>
    </source>
</evidence>
<accession>A0A2T9ZDL6</accession>
<evidence type="ECO:0000313" key="7">
    <source>
        <dbReference type="EMBL" id="PVV02642.1"/>
    </source>
</evidence>
<dbReference type="InterPro" id="IPR019002">
    <property type="entry name" value="Ribosome_biogenesis_Nop16"/>
</dbReference>
<dbReference type="PANTHER" id="PTHR13243:SF1">
    <property type="entry name" value="NUCLEOLAR PROTEIN 16"/>
    <property type="match status" value="1"/>
</dbReference>
<dbReference type="AlphaFoldDB" id="A0A2T9ZDL6"/>
<dbReference type="Pfam" id="PF09420">
    <property type="entry name" value="Nop16"/>
    <property type="match status" value="1"/>
</dbReference>
<feature type="region of interest" description="Disordered" evidence="6">
    <location>
        <begin position="1"/>
        <end position="24"/>
    </location>
</feature>
<dbReference type="GO" id="GO:0005730">
    <property type="term" value="C:nucleolus"/>
    <property type="evidence" value="ECO:0007669"/>
    <property type="project" value="UniProtKB-SubCell"/>
</dbReference>
<evidence type="ECO:0000256" key="1">
    <source>
        <dbReference type="ARBA" id="ARBA00002889"/>
    </source>
</evidence>
<gene>
    <name evidence="7" type="ORF">BB560_002900</name>
</gene>
<dbReference type="Proteomes" id="UP000245609">
    <property type="component" value="Unassembled WGS sequence"/>
</dbReference>
<comment type="similarity">
    <text evidence="3">Belongs to the NOP16 family.</text>
</comment>
<feature type="compositionally biased region" description="Acidic residues" evidence="6">
    <location>
        <begin position="109"/>
        <end position="120"/>
    </location>
</feature>
<evidence type="ECO:0000256" key="6">
    <source>
        <dbReference type="SAM" id="MobiDB-lite"/>
    </source>
</evidence>
<dbReference type="EMBL" id="MBFS01000374">
    <property type="protein sequence ID" value="PVV02642.1"/>
    <property type="molecule type" value="Genomic_DNA"/>
</dbReference>